<evidence type="ECO:0000256" key="3">
    <source>
        <dbReference type="ARBA" id="ARBA00022801"/>
    </source>
</evidence>
<reference evidence="7 8" key="1">
    <citation type="submission" date="2023-02" db="EMBL/GenBank/DDBJ databases">
        <authorList>
            <person name="Mo P."/>
        </authorList>
    </citation>
    <scope>NUCLEOTIDE SEQUENCE [LARGE SCALE GENOMIC DNA]</scope>
    <source>
        <strain evidence="7 8">HUAS 3</strain>
    </source>
</reference>
<dbReference type="EMBL" id="CP118615">
    <property type="protein sequence ID" value="WDZ87883.1"/>
    <property type="molecule type" value="Genomic_DNA"/>
</dbReference>
<evidence type="ECO:0000256" key="4">
    <source>
        <dbReference type="ARBA" id="ARBA00022833"/>
    </source>
</evidence>
<dbReference type="InterPro" id="IPR050202">
    <property type="entry name" value="Cyt/Deoxycyt_deaminase"/>
</dbReference>
<dbReference type="InterPro" id="IPR016193">
    <property type="entry name" value="Cytidine_deaminase-like"/>
</dbReference>
<comment type="similarity">
    <text evidence="1">Belongs to the cytidine and deoxycytidylate deaminase family.</text>
</comment>
<dbReference type="CDD" id="cd01283">
    <property type="entry name" value="cytidine_deaminase"/>
    <property type="match status" value="1"/>
</dbReference>
<dbReference type="Proteomes" id="UP001219605">
    <property type="component" value="Chromosome"/>
</dbReference>
<organism evidence="7 8">
    <name type="scientific">Micromonospora cathayae</name>
    <dbReference type="NCBI Taxonomy" id="3028804"/>
    <lineage>
        <taxon>Bacteria</taxon>
        <taxon>Bacillati</taxon>
        <taxon>Actinomycetota</taxon>
        <taxon>Actinomycetes</taxon>
        <taxon>Micromonosporales</taxon>
        <taxon>Micromonosporaceae</taxon>
        <taxon>Micromonospora</taxon>
    </lineage>
</organism>
<dbReference type="InterPro" id="IPR016192">
    <property type="entry name" value="APOBEC/CMP_deaminase_Zn-bd"/>
</dbReference>
<keyword evidence="2" id="KW-0479">Metal-binding</keyword>
<evidence type="ECO:0000256" key="2">
    <source>
        <dbReference type="ARBA" id="ARBA00022723"/>
    </source>
</evidence>
<dbReference type="PROSITE" id="PS51747">
    <property type="entry name" value="CYT_DCMP_DEAMINASES_2"/>
    <property type="match status" value="1"/>
</dbReference>
<gene>
    <name evidence="7" type="ORF">PVK37_16465</name>
</gene>
<keyword evidence="3" id="KW-0378">Hydrolase</keyword>
<name>A0ABY7ZYA2_9ACTN</name>
<dbReference type="RefSeq" id="WP_275034904.1">
    <property type="nucleotide sequence ID" value="NZ_CP118615.1"/>
</dbReference>
<protein>
    <submittedName>
        <fullName evidence="7">Cytidine deaminase</fullName>
    </submittedName>
</protein>
<dbReference type="PANTHER" id="PTHR11644:SF2">
    <property type="entry name" value="CYTIDINE DEAMINASE"/>
    <property type="match status" value="1"/>
</dbReference>
<evidence type="ECO:0000313" key="7">
    <source>
        <dbReference type="EMBL" id="WDZ87883.1"/>
    </source>
</evidence>
<dbReference type="PROSITE" id="PS00903">
    <property type="entry name" value="CYT_DCMP_DEAMINASES_1"/>
    <property type="match status" value="1"/>
</dbReference>
<feature type="region of interest" description="Disordered" evidence="5">
    <location>
        <begin position="122"/>
        <end position="141"/>
    </location>
</feature>
<dbReference type="PANTHER" id="PTHR11644">
    <property type="entry name" value="CYTIDINE DEAMINASE"/>
    <property type="match status" value="1"/>
</dbReference>
<dbReference type="Pfam" id="PF00383">
    <property type="entry name" value="dCMP_cyt_deam_1"/>
    <property type="match status" value="1"/>
</dbReference>
<evidence type="ECO:0000313" key="8">
    <source>
        <dbReference type="Proteomes" id="UP001219605"/>
    </source>
</evidence>
<dbReference type="Gene3D" id="3.40.140.10">
    <property type="entry name" value="Cytidine Deaminase, domain 2"/>
    <property type="match status" value="1"/>
</dbReference>
<dbReference type="InterPro" id="IPR002125">
    <property type="entry name" value="CMP_dCMP_dom"/>
</dbReference>
<evidence type="ECO:0000256" key="5">
    <source>
        <dbReference type="SAM" id="MobiDB-lite"/>
    </source>
</evidence>
<dbReference type="SUPFAM" id="SSF53927">
    <property type="entry name" value="Cytidine deaminase-like"/>
    <property type="match status" value="1"/>
</dbReference>
<sequence>MDMRDVDRALVQAAGAVARLRCRSDRHTVAAAVRTPEGRVFTGVNVRHATGDTCAEVVTLGTAVTQGATGLETIVAVGDRGREILPPCERCRRLLLDHHPRLRVIVGPPDDPRVLLLGDLPADPAPADLPESAGPGVLPAS</sequence>
<proteinExistence type="inferred from homology"/>
<keyword evidence="8" id="KW-1185">Reference proteome</keyword>
<keyword evidence="4" id="KW-0862">Zinc</keyword>
<evidence type="ECO:0000259" key="6">
    <source>
        <dbReference type="PROSITE" id="PS51747"/>
    </source>
</evidence>
<evidence type="ECO:0000256" key="1">
    <source>
        <dbReference type="ARBA" id="ARBA00006576"/>
    </source>
</evidence>
<feature type="domain" description="CMP/dCMP-type deaminase" evidence="6">
    <location>
        <begin position="4"/>
        <end position="122"/>
    </location>
</feature>
<accession>A0ABY7ZYA2</accession>